<dbReference type="Proteomes" id="UP001155077">
    <property type="component" value="Unassembled WGS sequence"/>
</dbReference>
<accession>A0ABT0YYX9</accession>
<keyword evidence="3 6" id="KW-0808">Transferase</keyword>
<evidence type="ECO:0000256" key="4">
    <source>
        <dbReference type="SAM" id="Phobius"/>
    </source>
</evidence>
<dbReference type="EC" id="2.4.-.-" evidence="6"/>
<dbReference type="Pfam" id="PF00535">
    <property type="entry name" value="Glycos_transf_2"/>
    <property type="match status" value="1"/>
</dbReference>
<dbReference type="GO" id="GO:0016757">
    <property type="term" value="F:glycosyltransferase activity"/>
    <property type="evidence" value="ECO:0007669"/>
    <property type="project" value="UniProtKB-KW"/>
</dbReference>
<feature type="transmembrane region" description="Helical" evidence="4">
    <location>
        <begin position="6"/>
        <end position="25"/>
    </location>
</feature>
<comment type="caution">
    <text evidence="6">The sequence shown here is derived from an EMBL/GenBank/DDBJ whole genome shotgun (WGS) entry which is preliminary data.</text>
</comment>
<gene>
    <name evidence="6" type="ORF">NE848_04725</name>
</gene>
<dbReference type="InterPro" id="IPR029044">
    <property type="entry name" value="Nucleotide-diphossugar_trans"/>
</dbReference>
<dbReference type="Gene3D" id="3.90.550.10">
    <property type="entry name" value="Spore Coat Polysaccharide Biosynthesis Protein SpsA, Chain A"/>
    <property type="match status" value="1"/>
</dbReference>
<keyword evidence="7" id="KW-1185">Reference proteome</keyword>
<comment type="similarity">
    <text evidence="1">Belongs to the glycosyltransferase 2 family.</text>
</comment>
<dbReference type="SUPFAM" id="SSF53448">
    <property type="entry name" value="Nucleotide-diphospho-sugar transferases"/>
    <property type="match status" value="1"/>
</dbReference>
<feature type="transmembrane region" description="Helical" evidence="4">
    <location>
        <begin position="314"/>
        <end position="336"/>
    </location>
</feature>
<keyword evidence="4" id="KW-0812">Transmembrane</keyword>
<dbReference type="EMBL" id="JAMSCK010000002">
    <property type="protein sequence ID" value="MCM8568670.1"/>
    <property type="molecule type" value="Genomic_DNA"/>
</dbReference>
<organism evidence="6 7">
    <name type="scientific">Gramella jeungdoensis</name>
    <dbReference type="NCBI Taxonomy" id="708091"/>
    <lineage>
        <taxon>Bacteria</taxon>
        <taxon>Pseudomonadati</taxon>
        <taxon>Bacteroidota</taxon>
        <taxon>Flavobacteriia</taxon>
        <taxon>Flavobacteriales</taxon>
        <taxon>Flavobacteriaceae</taxon>
        <taxon>Christiangramia</taxon>
    </lineage>
</organism>
<reference evidence="6" key="1">
    <citation type="submission" date="2022-06" db="EMBL/GenBank/DDBJ databases">
        <title>Gramella sediminis sp. nov., isolated from deep-sea sediment of the Indian Ocean.</title>
        <authorList>
            <person name="Yang L."/>
        </authorList>
    </citation>
    <scope>NUCLEOTIDE SEQUENCE</scope>
    <source>
        <strain evidence="6">HMD3159</strain>
    </source>
</reference>
<dbReference type="RefSeq" id="WP_252111071.1">
    <property type="nucleotide sequence ID" value="NZ_JAMSCK010000002.1"/>
</dbReference>
<protein>
    <submittedName>
        <fullName evidence="6">Glycosyltransferase</fullName>
        <ecNumber evidence="6">2.4.-.-</ecNumber>
    </submittedName>
</protein>
<dbReference type="PANTHER" id="PTHR43630">
    <property type="entry name" value="POLY-BETA-1,6-N-ACETYL-D-GLUCOSAMINE SYNTHASE"/>
    <property type="match status" value="1"/>
</dbReference>
<evidence type="ECO:0000313" key="6">
    <source>
        <dbReference type="EMBL" id="MCM8568670.1"/>
    </source>
</evidence>
<feature type="transmembrane region" description="Helical" evidence="4">
    <location>
        <begin position="288"/>
        <end position="308"/>
    </location>
</feature>
<feature type="transmembrane region" description="Helical" evidence="4">
    <location>
        <begin position="348"/>
        <end position="371"/>
    </location>
</feature>
<evidence type="ECO:0000259" key="5">
    <source>
        <dbReference type="Pfam" id="PF00535"/>
    </source>
</evidence>
<dbReference type="InterPro" id="IPR001173">
    <property type="entry name" value="Glyco_trans_2-like"/>
</dbReference>
<keyword evidence="4" id="KW-1133">Transmembrane helix</keyword>
<evidence type="ECO:0000256" key="1">
    <source>
        <dbReference type="ARBA" id="ARBA00006739"/>
    </source>
</evidence>
<feature type="domain" description="Glycosyltransferase 2-like" evidence="5">
    <location>
        <begin position="43"/>
        <end position="183"/>
    </location>
</feature>
<evidence type="ECO:0000256" key="2">
    <source>
        <dbReference type="ARBA" id="ARBA00022676"/>
    </source>
</evidence>
<name>A0ABT0YYX9_9FLAO</name>
<dbReference type="PANTHER" id="PTHR43630:SF1">
    <property type="entry name" value="POLY-BETA-1,6-N-ACETYL-D-GLUCOSAMINE SYNTHASE"/>
    <property type="match status" value="1"/>
</dbReference>
<evidence type="ECO:0000313" key="7">
    <source>
        <dbReference type="Proteomes" id="UP001155077"/>
    </source>
</evidence>
<keyword evidence="4" id="KW-0472">Membrane</keyword>
<sequence>MLLVIFIVLVTACYLGLITALIYGWKRLPDFRLYKIDVETGFTIVIPYRNEAENLPNLFKSLSGLHYPLDKFEIILVNDESQDQSKTLCEEFKRNFPEMNIRLLENVRRSASPKKDAVETAIAESAFDYIATTDADCIVPANWLRGFDQEICDNNSRFIAGPVGFIQEAGKRKALFKSFEEMDFLSLQSTTIGSFGLEKPFMCNAANMCYEKKAFMAHSGFSENENIASGDDVFLLQTLRKNGLKVSFLNSSGQMVYTKFQRDLPGLINQRIRWAAKTTGYKSWFGKFTGIIVFLMNLLLIIYAGLALVGLVPYHYVMLAFLLKFNVDFILIYKAAKFFKRESLMRSYFWCSILYPFFSVYVAGVSLFNGYEWKGRKFRK</sequence>
<keyword evidence="2 6" id="KW-0328">Glycosyltransferase</keyword>
<evidence type="ECO:0000256" key="3">
    <source>
        <dbReference type="ARBA" id="ARBA00022679"/>
    </source>
</evidence>
<proteinExistence type="inferred from homology"/>